<protein>
    <submittedName>
        <fullName evidence="8">Iron-siderophore ABC transporter substrate-binding protein</fullName>
    </submittedName>
</protein>
<dbReference type="PANTHER" id="PTHR30532:SF24">
    <property type="entry name" value="FERRIC ENTEROBACTIN-BINDING PERIPLASMIC PROTEIN FEPB"/>
    <property type="match status" value="1"/>
</dbReference>
<evidence type="ECO:0000256" key="1">
    <source>
        <dbReference type="ARBA" id="ARBA00004196"/>
    </source>
</evidence>
<dbReference type="AlphaFoldDB" id="A0A7V7UC41"/>
<dbReference type="OrthoDB" id="1846031at2"/>
<evidence type="ECO:0000256" key="4">
    <source>
        <dbReference type="ARBA" id="ARBA00022729"/>
    </source>
</evidence>
<evidence type="ECO:0000313" key="9">
    <source>
        <dbReference type="Proteomes" id="UP000461768"/>
    </source>
</evidence>
<feature type="chain" id="PRO_5039687533" evidence="6">
    <location>
        <begin position="22"/>
        <end position="367"/>
    </location>
</feature>
<dbReference type="InterPro" id="IPR002491">
    <property type="entry name" value="ABC_transptr_periplasmic_BD"/>
</dbReference>
<gene>
    <name evidence="8" type="ORF">F7O84_12825</name>
</gene>
<dbReference type="EMBL" id="WAGX01000005">
    <property type="protein sequence ID" value="KAB1438420.1"/>
    <property type="molecule type" value="Genomic_DNA"/>
</dbReference>
<reference evidence="8 9" key="2">
    <citation type="submission" date="2020-02" db="EMBL/GenBank/DDBJ databases">
        <title>Candidatus Galacturonibacter soehngenii shows hetero-acetogenic catabolism of galacturonic acid but lacks a canonical carbon monoxide dehydrogenase/acetyl-CoA synthase complex.</title>
        <authorList>
            <person name="Diender M."/>
            <person name="Stouten G.R."/>
            <person name="Petersen J.F."/>
            <person name="Nielsen P.H."/>
            <person name="Dueholm M.S."/>
            <person name="Pronk J.T."/>
            <person name="Van Loosdrecht M.C.M."/>
        </authorList>
    </citation>
    <scope>NUCLEOTIDE SEQUENCE [LARGE SCALE GENOMIC DNA]</scope>
    <source>
        <strain evidence="8">GalUA</strain>
    </source>
</reference>
<dbReference type="Proteomes" id="UP000461768">
    <property type="component" value="Unassembled WGS sequence"/>
</dbReference>
<feature type="compositionally biased region" description="Basic and acidic residues" evidence="5">
    <location>
        <begin position="36"/>
        <end position="57"/>
    </location>
</feature>
<dbReference type="InterPro" id="IPR051313">
    <property type="entry name" value="Bact_iron-sidero_bind"/>
</dbReference>
<evidence type="ECO:0000256" key="5">
    <source>
        <dbReference type="SAM" id="MobiDB-lite"/>
    </source>
</evidence>
<dbReference type="Gene3D" id="3.40.50.1980">
    <property type="entry name" value="Nitrogenase molybdenum iron protein domain"/>
    <property type="match status" value="2"/>
</dbReference>
<keyword evidence="9" id="KW-1185">Reference proteome</keyword>
<accession>A0A7V7UC41</accession>
<evidence type="ECO:0000259" key="7">
    <source>
        <dbReference type="PROSITE" id="PS50983"/>
    </source>
</evidence>
<sequence length="367" mass="39255">MKLRKFGSGLLTLLVATSMLAACGNNTTTSSTQQEETSKADTKEADEEASKEMKESSDESATAVSYPITITHAFGETIINEKPENIVTISWGNQDVALALGVVPVGVSEANYGVAEGEKLLPWTKEAFDKLGEQNPVLFADSDGLDFEAISDAQPDVILAAYSGVTQEEYDLLSQIAPVVAYPTVAWQTYWRDQIILDATGMGMKTEGEELVAELEALIAEKVTAYPQIAGKSAAFFYFSPTDLGKFYVYLPTDPRAAYLEDLGMVVPESVKAMMEGAGSFALELSAENADVLKDVDIIVAYGNEELLKAMQADELIGSIPAVQRGSVALIEDNSALAAAATPSALSIPATIDEFLSIYKEAADKVQ</sequence>
<dbReference type="RefSeq" id="WP_151145825.1">
    <property type="nucleotide sequence ID" value="NZ_WAGX01000005.1"/>
</dbReference>
<reference evidence="8 9" key="1">
    <citation type="submission" date="2019-09" db="EMBL/GenBank/DDBJ databases">
        <authorList>
            <person name="Valk L.C."/>
        </authorList>
    </citation>
    <scope>NUCLEOTIDE SEQUENCE [LARGE SCALE GENOMIC DNA]</scope>
    <source>
        <strain evidence="8">GalUA</strain>
    </source>
</reference>
<dbReference type="PROSITE" id="PS51257">
    <property type="entry name" value="PROKAR_LIPOPROTEIN"/>
    <property type="match status" value="1"/>
</dbReference>
<comment type="subcellular location">
    <subcellularLocation>
        <location evidence="1">Cell envelope</location>
    </subcellularLocation>
</comment>
<keyword evidence="4 6" id="KW-0732">Signal</keyword>
<dbReference type="PANTHER" id="PTHR30532">
    <property type="entry name" value="IRON III DICITRATE-BINDING PERIPLASMIC PROTEIN"/>
    <property type="match status" value="1"/>
</dbReference>
<feature type="signal peptide" evidence="6">
    <location>
        <begin position="1"/>
        <end position="21"/>
    </location>
</feature>
<dbReference type="CDD" id="cd01146">
    <property type="entry name" value="FhuD"/>
    <property type="match status" value="1"/>
</dbReference>
<feature type="region of interest" description="Disordered" evidence="5">
    <location>
        <begin position="26"/>
        <end position="62"/>
    </location>
</feature>
<dbReference type="GO" id="GO:0030288">
    <property type="term" value="C:outer membrane-bounded periplasmic space"/>
    <property type="evidence" value="ECO:0007669"/>
    <property type="project" value="TreeGrafter"/>
</dbReference>
<keyword evidence="3" id="KW-0813">Transport</keyword>
<evidence type="ECO:0000313" key="8">
    <source>
        <dbReference type="EMBL" id="KAB1438420.1"/>
    </source>
</evidence>
<evidence type="ECO:0000256" key="2">
    <source>
        <dbReference type="ARBA" id="ARBA00008814"/>
    </source>
</evidence>
<dbReference type="PROSITE" id="PS50983">
    <property type="entry name" value="FE_B12_PBP"/>
    <property type="match status" value="1"/>
</dbReference>
<feature type="domain" description="Fe/B12 periplasmic-binding" evidence="7">
    <location>
        <begin position="85"/>
        <end position="363"/>
    </location>
</feature>
<dbReference type="Pfam" id="PF01497">
    <property type="entry name" value="Peripla_BP_2"/>
    <property type="match status" value="1"/>
</dbReference>
<proteinExistence type="inferred from homology"/>
<organism evidence="8 9">
    <name type="scientific">Candidatus Galacturonatibacter soehngenii</name>
    <dbReference type="NCBI Taxonomy" id="2307010"/>
    <lineage>
        <taxon>Bacteria</taxon>
        <taxon>Bacillati</taxon>
        <taxon>Bacillota</taxon>
        <taxon>Clostridia</taxon>
        <taxon>Lachnospirales</taxon>
        <taxon>Lachnospiraceae</taxon>
        <taxon>Candidatus Galacturonatibacter</taxon>
    </lineage>
</organism>
<comment type="caution">
    <text evidence="8">The sequence shown here is derived from an EMBL/GenBank/DDBJ whole genome shotgun (WGS) entry which is preliminary data.</text>
</comment>
<evidence type="ECO:0000256" key="3">
    <source>
        <dbReference type="ARBA" id="ARBA00022448"/>
    </source>
</evidence>
<evidence type="ECO:0000256" key="6">
    <source>
        <dbReference type="SAM" id="SignalP"/>
    </source>
</evidence>
<name>A0A7V7UC41_9FIRM</name>
<dbReference type="SUPFAM" id="SSF53807">
    <property type="entry name" value="Helical backbone' metal receptor"/>
    <property type="match status" value="1"/>
</dbReference>
<comment type="similarity">
    <text evidence="2">Belongs to the bacterial solute-binding protein 8 family.</text>
</comment>
<dbReference type="GO" id="GO:1901678">
    <property type="term" value="P:iron coordination entity transport"/>
    <property type="evidence" value="ECO:0007669"/>
    <property type="project" value="UniProtKB-ARBA"/>
</dbReference>